<evidence type="ECO:0000313" key="1">
    <source>
        <dbReference type="EMBL" id="RRA93829.1"/>
    </source>
</evidence>
<sequence>MKINLARLSTKNLATLVQRIISSSQNGMYTIIENHPLLLALNTSYEKYDAVYTKLTYSGKGQDVATADRERDAAFSSLKAFLNGYRKLPSAANQQDAETLYSVIKTFGLNINSMSYSAETAQLKKLIEALEKPENAQHIANLALTTALEELKNKHNAFEIIFAEQAEANAELREMSSASTTRKELEKVLRSYLNLITAMKDVPDWTKLYLDLNEIVKAAKNSSLKTNSTNTDM</sequence>
<gene>
    <name evidence="1" type="ORF">EG242_10155</name>
</gene>
<comment type="caution">
    <text evidence="1">The sequence shown here is derived from an EMBL/GenBank/DDBJ whole genome shotgun (WGS) entry which is preliminary data.</text>
</comment>
<dbReference type="RefSeq" id="WP_124899770.1">
    <property type="nucleotide sequence ID" value="NZ_RQTJ01000021.1"/>
</dbReference>
<organism evidence="1 2">
    <name type="scientific">Paenimyroides viscosum</name>
    <dbReference type="NCBI Taxonomy" id="2488729"/>
    <lineage>
        <taxon>Bacteria</taxon>
        <taxon>Pseudomonadati</taxon>
        <taxon>Bacteroidota</taxon>
        <taxon>Flavobacteriia</taxon>
        <taxon>Flavobacteriales</taxon>
        <taxon>Flavobacteriaceae</taxon>
        <taxon>Paenimyroides</taxon>
    </lineage>
</organism>
<reference evidence="1 2" key="1">
    <citation type="submission" date="2018-11" db="EMBL/GenBank/DDBJ databases">
        <title>Flavobacterium sp. nov., YIM 102796 draft genome.</title>
        <authorList>
            <person name="Li G."/>
            <person name="Jiang Y."/>
        </authorList>
    </citation>
    <scope>NUCLEOTIDE SEQUENCE [LARGE SCALE GENOMIC DNA]</scope>
    <source>
        <strain evidence="1 2">YIM 102796</strain>
    </source>
</reference>
<dbReference type="InterPro" id="IPR046228">
    <property type="entry name" value="DUF6261"/>
</dbReference>
<protein>
    <submittedName>
        <fullName evidence="1">Uncharacterized protein</fullName>
    </submittedName>
</protein>
<dbReference type="Pfam" id="PF19775">
    <property type="entry name" value="DUF6261"/>
    <property type="match status" value="1"/>
</dbReference>
<accession>A0A3P1AXP0</accession>
<dbReference type="EMBL" id="RQTJ01000021">
    <property type="protein sequence ID" value="RRA93829.1"/>
    <property type="molecule type" value="Genomic_DNA"/>
</dbReference>
<dbReference type="OrthoDB" id="1100237at2"/>
<proteinExistence type="predicted"/>
<evidence type="ECO:0000313" key="2">
    <source>
        <dbReference type="Proteomes" id="UP000268372"/>
    </source>
</evidence>
<dbReference type="AlphaFoldDB" id="A0A3P1AXP0"/>
<name>A0A3P1AXP0_9FLAO</name>
<keyword evidence="2" id="KW-1185">Reference proteome</keyword>
<dbReference type="Proteomes" id="UP000268372">
    <property type="component" value="Unassembled WGS sequence"/>
</dbReference>